<keyword evidence="2" id="KW-0472">Membrane</keyword>
<organism evidence="4 5">
    <name type="scientific">Sneathiella chinensis</name>
    <dbReference type="NCBI Taxonomy" id="349750"/>
    <lineage>
        <taxon>Bacteria</taxon>
        <taxon>Pseudomonadati</taxon>
        <taxon>Pseudomonadota</taxon>
        <taxon>Alphaproteobacteria</taxon>
        <taxon>Sneathiellales</taxon>
        <taxon>Sneathiellaceae</taxon>
        <taxon>Sneathiella</taxon>
    </lineage>
</organism>
<comment type="caution">
    <text evidence="4">The sequence shown here is derived from an EMBL/GenBank/DDBJ whole genome shotgun (WGS) entry which is preliminary data.</text>
</comment>
<evidence type="ECO:0000259" key="3">
    <source>
        <dbReference type="Pfam" id="PF13400"/>
    </source>
</evidence>
<dbReference type="RefSeq" id="WP_169559094.1">
    <property type="nucleotide sequence ID" value="NZ_BSNF01000001.1"/>
</dbReference>
<feature type="domain" description="Putative Flp pilus-assembly TadG-like N-terminal" evidence="3">
    <location>
        <begin position="25"/>
        <end position="70"/>
    </location>
</feature>
<reference evidence="4" key="2">
    <citation type="submission" date="2023-01" db="EMBL/GenBank/DDBJ databases">
        <title>Draft genome sequence of Sneathiella chinensis strain NBRC 103408.</title>
        <authorList>
            <person name="Sun Q."/>
            <person name="Mori K."/>
        </authorList>
    </citation>
    <scope>NUCLEOTIDE SEQUENCE</scope>
    <source>
        <strain evidence="4">NBRC 103408</strain>
    </source>
</reference>
<keyword evidence="2" id="KW-0812">Transmembrane</keyword>
<evidence type="ECO:0000313" key="5">
    <source>
        <dbReference type="Proteomes" id="UP001161409"/>
    </source>
</evidence>
<feature type="transmembrane region" description="Helical" evidence="2">
    <location>
        <begin position="27"/>
        <end position="46"/>
    </location>
</feature>
<reference evidence="4" key="1">
    <citation type="journal article" date="2014" name="Int. J. Syst. Evol. Microbiol.">
        <title>Complete genome of a new Firmicutes species belonging to the dominant human colonic microbiota ('Ruminococcus bicirculans') reveals two chromosomes and a selective capacity to utilize plant glucans.</title>
        <authorList>
            <consortium name="NISC Comparative Sequencing Program"/>
            <person name="Wegmann U."/>
            <person name="Louis P."/>
            <person name="Goesmann A."/>
            <person name="Henrissat B."/>
            <person name="Duncan S.H."/>
            <person name="Flint H.J."/>
        </authorList>
    </citation>
    <scope>NUCLEOTIDE SEQUENCE</scope>
    <source>
        <strain evidence="4">NBRC 103408</strain>
    </source>
</reference>
<evidence type="ECO:0000256" key="2">
    <source>
        <dbReference type="SAM" id="Phobius"/>
    </source>
</evidence>
<dbReference type="InterPro" id="IPR028087">
    <property type="entry name" value="Tad_N"/>
</dbReference>
<protein>
    <recommendedName>
        <fullName evidence="3">Putative Flp pilus-assembly TadG-like N-terminal domain-containing protein</fullName>
    </recommendedName>
</protein>
<evidence type="ECO:0000313" key="4">
    <source>
        <dbReference type="EMBL" id="GLQ05062.1"/>
    </source>
</evidence>
<gene>
    <name evidence="4" type="ORF">GCM10007924_02830</name>
</gene>
<accession>A0ABQ5TYX8</accession>
<feature type="region of interest" description="Disordered" evidence="1">
    <location>
        <begin position="441"/>
        <end position="460"/>
    </location>
</feature>
<dbReference type="EMBL" id="BSNF01000001">
    <property type="protein sequence ID" value="GLQ05062.1"/>
    <property type="molecule type" value="Genomic_DNA"/>
</dbReference>
<name>A0ABQ5TYX8_9PROT</name>
<dbReference type="Pfam" id="PF13400">
    <property type="entry name" value="Tad"/>
    <property type="match status" value="1"/>
</dbReference>
<keyword evidence="5" id="KW-1185">Reference proteome</keyword>
<keyword evidence="2" id="KW-1133">Transmembrane helix</keyword>
<proteinExistence type="predicted"/>
<sequence>MWTDRNGKGTIRNHLWRRFCRDESGAIVVYVGLIAIVLVGIGALTLDLGRLFVTGTETQSYVDAAALAGAYQLDGQDGARARATAVINDKLFTNRQTVGALDSNDAMHPITVDTITFYSSLDGNVVATGDRDARFVEVNAFSTSVENSLIGFVGGPANSRAVRAATAGNKQVLCDIPPLMMCNPQETASFKGFTIGKGQQYIAKYSGPGAGMAPGTFGLLDSPNCGQGSKCIAELLAHASPASGCYANTVDLRPGQANGIRQALNTRFDIYEQPYFGSKKNDSNYHAALNVTKGYVKDGPGNSKCGNIRPYDPAVDPTPAMKMPRDNCLMDGTCERVGDGTWNRDLYWSVNHPGQSKPADYASMSRYDIYRYELDNSMVPDNGPSGEKGAPTCNVPAADPSDRRTFIMAVVNCLEQEVNGNEEDVEVLTYMEVFLTEPVSLPSDSGTCTNSNPNADPDDDPIYTECATELNKKMEFVVEMIREVSPGDQDGVLHDMVQLYR</sequence>
<evidence type="ECO:0000256" key="1">
    <source>
        <dbReference type="SAM" id="MobiDB-lite"/>
    </source>
</evidence>
<dbReference type="Proteomes" id="UP001161409">
    <property type="component" value="Unassembled WGS sequence"/>
</dbReference>